<keyword evidence="3" id="KW-0732">Signal</keyword>
<reference evidence="5 6" key="1">
    <citation type="journal article" date="2018" name="Gigascience">
        <title>Genomes of trombidid mites reveal novel predicted allergens and laterally-transferred genes associated with secondary metabolism.</title>
        <authorList>
            <person name="Dong X."/>
            <person name="Chaisiri K."/>
            <person name="Xia D."/>
            <person name="Armstrong S.D."/>
            <person name="Fang Y."/>
            <person name="Donnelly M.J."/>
            <person name="Kadowaki T."/>
            <person name="McGarry J.W."/>
            <person name="Darby A.C."/>
            <person name="Makepeace B.L."/>
        </authorList>
    </citation>
    <scope>NUCLEOTIDE SEQUENCE [LARGE SCALE GENOMIC DNA]</scope>
    <source>
        <strain evidence="5">UoL-UT</strain>
    </source>
</reference>
<dbReference type="PANTHER" id="PTHR24256">
    <property type="entry name" value="TRYPTASE-RELATED"/>
    <property type="match status" value="1"/>
</dbReference>
<dbReference type="Gene3D" id="2.40.10.10">
    <property type="entry name" value="Trypsin-like serine proteases"/>
    <property type="match status" value="2"/>
</dbReference>
<accession>A0A443SS17</accession>
<dbReference type="Pfam" id="PF00089">
    <property type="entry name" value="Trypsin"/>
    <property type="match status" value="1"/>
</dbReference>
<dbReference type="OrthoDB" id="6514235at2759"/>
<evidence type="ECO:0000256" key="1">
    <source>
        <dbReference type="ARBA" id="ARBA00023157"/>
    </source>
</evidence>
<organism evidence="5 6">
    <name type="scientific">Leptotrombidium deliense</name>
    <dbReference type="NCBI Taxonomy" id="299467"/>
    <lineage>
        <taxon>Eukaryota</taxon>
        <taxon>Metazoa</taxon>
        <taxon>Ecdysozoa</taxon>
        <taxon>Arthropoda</taxon>
        <taxon>Chelicerata</taxon>
        <taxon>Arachnida</taxon>
        <taxon>Acari</taxon>
        <taxon>Acariformes</taxon>
        <taxon>Trombidiformes</taxon>
        <taxon>Prostigmata</taxon>
        <taxon>Anystina</taxon>
        <taxon>Parasitengona</taxon>
        <taxon>Trombiculoidea</taxon>
        <taxon>Trombiculidae</taxon>
        <taxon>Leptotrombidium</taxon>
    </lineage>
</organism>
<keyword evidence="1" id="KW-1015">Disulfide bond</keyword>
<keyword evidence="5" id="KW-0645">Protease</keyword>
<sequence length="170" mass="18872">MLKLFFIALCVTYVYAQYECGKSFPPKRRSGEIVSGYRSYAVVVPVKIIIHSSSRSTSDIALIKVTPPFLFKQGDDDEGAVNRVCLPTDEQQFTGKVTISGWGSTKEEDNNNNATIHRELFAANVPLIDDLVCQQYSNIFSPGPYTCAGPSNKRSRQGGCYVRLFCNVKV</sequence>
<proteinExistence type="inferred from homology"/>
<dbReference type="AlphaFoldDB" id="A0A443SS17"/>
<dbReference type="GO" id="GO:0006508">
    <property type="term" value="P:proteolysis"/>
    <property type="evidence" value="ECO:0007669"/>
    <property type="project" value="UniProtKB-KW"/>
</dbReference>
<evidence type="ECO:0000256" key="2">
    <source>
        <dbReference type="ARBA" id="ARBA00024195"/>
    </source>
</evidence>
<feature type="signal peptide" evidence="3">
    <location>
        <begin position="1"/>
        <end position="16"/>
    </location>
</feature>
<dbReference type="InterPro" id="IPR001254">
    <property type="entry name" value="Trypsin_dom"/>
</dbReference>
<comment type="similarity">
    <text evidence="2">Belongs to the peptidase S1 family. CLIP subfamily.</text>
</comment>
<dbReference type="STRING" id="299467.A0A443SS17"/>
<dbReference type="InterPro" id="IPR043504">
    <property type="entry name" value="Peptidase_S1_PA_chymotrypsin"/>
</dbReference>
<comment type="caution">
    <text evidence="5">The sequence shown here is derived from an EMBL/GenBank/DDBJ whole genome shotgun (WGS) entry which is preliminary data.</text>
</comment>
<feature type="chain" id="PRO_5019187370" evidence="3">
    <location>
        <begin position="17"/>
        <end position="170"/>
    </location>
</feature>
<dbReference type="SUPFAM" id="SSF50494">
    <property type="entry name" value="Trypsin-like serine proteases"/>
    <property type="match status" value="1"/>
</dbReference>
<dbReference type="VEuPathDB" id="VectorBase:LDEU001727"/>
<protein>
    <submittedName>
        <fullName evidence="5">Serine protease-like protein</fullName>
    </submittedName>
</protein>
<dbReference type="InterPro" id="IPR009003">
    <property type="entry name" value="Peptidase_S1_PA"/>
</dbReference>
<dbReference type="Proteomes" id="UP000288716">
    <property type="component" value="Unassembled WGS sequence"/>
</dbReference>
<evidence type="ECO:0000256" key="3">
    <source>
        <dbReference type="SAM" id="SignalP"/>
    </source>
</evidence>
<feature type="domain" description="Peptidase S1" evidence="4">
    <location>
        <begin position="44"/>
        <end position="151"/>
    </location>
</feature>
<gene>
    <name evidence="5" type="ORF">B4U80_13626</name>
</gene>
<keyword evidence="5" id="KW-0378">Hydrolase</keyword>
<evidence type="ECO:0000313" key="6">
    <source>
        <dbReference type="Proteomes" id="UP000288716"/>
    </source>
</evidence>
<dbReference type="EMBL" id="NCKV01000552">
    <property type="protein sequence ID" value="RWS30314.1"/>
    <property type="molecule type" value="Genomic_DNA"/>
</dbReference>
<evidence type="ECO:0000313" key="5">
    <source>
        <dbReference type="EMBL" id="RWS30314.1"/>
    </source>
</evidence>
<keyword evidence="6" id="KW-1185">Reference proteome</keyword>
<dbReference type="InterPro" id="IPR051487">
    <property type="entry name" value="Ser/Thr_Proteases_Immune/Dev"/>
</dbReference>
<name>A0A443SS17_9ACAR</name>
<evidence type="ECO:0000259" key="4">
    <source>
        <dbReference type="Pfam" id="PF00089"/>
    </source>
</evidence>
<dbReference type="GO" id="GO:0004252">
    <property type="term" value="F:serine-type endopeptidase activity"/>
    <property type="evidence" value="ECO:0007669"/>
    <property type="project" value="InterPro"/>
</dbReference>